<evidence type="ECO:0008006" key="4">
    <source>
        <dbReference type="Google" id="ProtNLM"/>
    </source>
</evidence>
<feature type="region of interest" description="Disordered" evidence="1">
    <location>
        <begin position="72"/>
        <end position="108"/>
    </location>
</feature>
<evidence type="ECO:0000256" key="1">
    <source>
        <dbReference type="SAM" id="MobiDB-lite"/>
    </source>
</evidence>
<keyword evidence="3" id="KW-1185">Reference proteome</keyword>
<accession>A0A7M2T9A8</accession>
<dbReference type="KEGG" id="schf:IPT68_01435"/>
<dbReference type="InterPro" id="IPR046342">
    <property type="entry name" value="CBS_dom_sf"/>
</dbReference>
<dbReference type="Gene3D" id="3.10.580.10">
    <property type="entry name" value="CBS-domain"/>
    <property type="match status" value="1"/>
</dbReference>
<evidence type="ECO:0000313" key="3">
    <source>
        <dbReference type="Proteomes" id="UP000594008"/>
    </source>
</evidence>
<gene>
    <name evidence="2" type="ORF">IPT68_01435</name>
</gene>
<protein>
    <recommendedName>
        <fullName evidence="4">CBS domain-containing protein</fullName>
    </recommendedName>
</protein>
<proteinExistence type="predicted"/>
<reference evidence="2 3" key="1">
    <citation type="submission" date="2020-10" db="EMBL/GenBank/DDBJ databases">
        <title>Streptomyces chromofuscus complate genome analysis.</title>
        <authorList>
            <person name="Anwar N."/>
        </authorList>
    </citation>
    <scope>NUCLEOTIDE SEQUENCE [LARGE SCALE GENOMIC DNA]</scope>
    <source>
        <strain evidence="2 3">DSM 40273</strain>
    </source>
</reference>
<dbReference type="RefSeq" id="WP_189697545.1">
    <property type="nucleotide sequence ID" value="NZ_BMTA01000005.1"/>
</dbReference>
<dbReference type="SUPFAM" id="SSF54631">
    <property type="entry name" value="CBS-domain pair"/>
    <property type="match status" value="1"/>
</dbReference>
<dbReference type="Proteomes" id="UP000594008">
    <property type="component" value="Chromosome"/>
</dbReference>
<name>A0A7M2T9A8_STRCW</name>
<evidence type="ECO:0000313" key="2">
    <source>
        <dbReference type="EMBL" id="QOV44719.1"/>
    </source>
</evidence>
<dbReference type="EMBL" id="CP063374">
    <property type="protein sequence ID" value="QOV44719.1"/>
    <property type="molecule type" value="Genomic_DNA"/>
</dbReference>
<sequence>MPFPNVAHTLAREQVSAVPVADADDHVVGVVLESDLKAEAAVPAGHRSLGGTSRGRRVDSAVPVAVPGFEGARAELPRGGTGGAMRHDMSPLGGETGSGGSGPRKESR</sequence>
<organism evidence="2 3">
    <name type="scientific">Streptomyces chromofuscus</name>
    <dbReference type="NCBI Taxonomy" id="42881"/>
    <lineage>
        <taxon>Bacteria</taxon>
        <taxon>Bacillati</taxon>
        <taxon>Actinomycetota</taxon>
        <taxon>Actinomycetes</taxon>
        <taxon>Kitasatosporales</taxon>
        <taxon>Streptomycetaceae</taxon>
        <taxon>Streptomyces</taxon>
    </lineage>
</organism>
<dbReference type="AlphaFoldDB" id="A0A7M2T9A8"/>